<keyword evidence="1" id="KW-0812">Transmembrane</keyword>
<proteinExistence type="predicted"/>
<accession>A0A8J3NKM9</accession>
<evidence type="ECO:0000313" key="2">
    <source>
        <dbReference type="EMBL" id="GIF84610.1"/>
    </source>
</evidence>
<name>A0A8J3NKM9_9ACTN</name>
<evidence type="ECO:0000313" key="3">
    <source>
        <dbReference type="Proteomes" id="UP000601223"/>
    </source>
</evidence>
<keyword evidence="1" id="KW-0472">Membrane</keyword>
<sequence length="132" mass="13584">MILTWRDAVSTALVGAAAATYAEIGPSVLPVRSVAIAVLVLGAVTSAVEHSRLRLERPTKRTLVVAFVLAANGLVAGAAATATGEGTALALAALCVVGLWLLALTRHLLAGRVSDRELRQLLGPQRTGDRPA</sequence>
<dbReference type="RefSeq" id="WP_203753146.1">
    <property type="nucleotide sequence ID" value="NZ_BONF01000039.1"/>
</dbReference>
<keyword evidence="3" id="KW-1185">Reference proteome</keyword>
<feature type="transmembrane region" description="Helical" evidence="1">
    <location>
        <begin position="88"/>
        <end position="109"/>
    </location>
</feature>
<dbReference type="AlphaFoldDB" id="A0A8J3NKM9"/>
<dbReference type="Proteomes" id="UP000601223">
    <property type="component" value="Unassembled WGS sequence"/>
</dbReference>
<feature type="transmembrane region" description="Helical" evidence="1">
    <location>
        <begin position="62"/>
        <end position="82"/>
    </location>
</feature>
<keyword evidence="1" id="KW-1133">Transmembrane helix</keyword>
<gene>
    <name evidence="2" type="ORF">Cba03nite_59590</name>
</gene>
<dbReference type="EMBL" id="BONF01000039">
    <property type="protein sequence ID" value="GIF84610.1"/>
    <property type="molecule type" value="Genomic_DNA"/>
</dbReference>
<evidence type="ECO:0000256" key="1">
    <source>
        <dbReference type="SAM" id="Phobius"/>
    </source>
</evidence>
<comment type="caution">
    <text evidence="2">The sequence shown here is derived from an EMBL/GenBank/DDBJ whole genome shotgun (WGS) entry which is preliminary data.</text>
</comment>
<organism evidence="2 3">
    <name type="scientific">Catellatospora bangladeshensis</name>
    <dbReference type="NCBI Taxonomy" id="310355"/>
    <lineage>
        <taxon>Bacteria</taxon>
        <taxon>Bacillati</taxon>
        <taxon>Actinomycetota</taxon>
        <taxon>Actinomycetes</taxon>
        <taxon>Micromonosporales</taxon>
        <taxon>Micromonosporaceae</taxon>
        <taxon>Catellatospora</taxon>
    </lineage>
</organism>
<reference evidence="2 3" key="1">
    <citation type="submission" date="2021-01" db="EMBL/GenBank/DDBJ databases">
        <title>Whole genome shotgun sequence of Catellatospora bangladeshensis NBRC 107357.</title>
        <authorList>
            <person name="Komaki H."/>
            <person name="Tamura T."/>
        </authorList>
    </citation>
    <scope>NUCLEOTIDE SEQUENCE [LARGE SCALE GENOMIC DNA]</scope>
    <source>
        <strain evidence="2 3">NBRC 107357</strain>
    </source>
</reference>
<protein>
    <submittedName>
        <fullName evidence="2">Uncharacterized protein</fullName>
    </submittedName>
</protein>